<dbReference type="Pfam" id="PF08477">
    <property type="entry name" value="Roc"/>
    <property type="match status" value="1"/>
</dbReference>
<reference evidence="12 13" key="1">
    <citation type="submission" date="2022-12" db="EMBL/GenBank/DDBJ databases">
        <title>Chromosome-level genome of Tegillarca granosa.</title>
        <authorList>
            <person name="Kim J."/>
        </authorList>
    </citation>
    <scope>NUCLEOTIDE SEQUENCE [LARGE SCALE GENOMIC DNA]</scope>
    <source>
        <strain evidence="12">Teg-2019</strain>
        <tissue evidence="12">Adductor muscle</tissue>
    </source>
</reference>
<dbReference type="InterPro" id="IPR032675">
    <property type="entry name" value="LRR_dom_sf"/>
</dbReference>
<dbReference type="InterPro" id="IPR027417">
    <property type="entry name" value="P-loop_NTPase"/>
</dbReference>
<feature type="domain" description="Roc" evidence="11">
    <location>
        <begin position="467"/>
        <end position="598"/>
    </location>
</feature>
<dbReference type="SMART" id="SM00369">
    <property type="entry name" value="LRR_TYP"/>
    <property type="match status" value="9"/>
</dbReference>
<evidence type="ECO:0000256" key="3">
    <source>
        <dbReference type="ARBA" id="ARBA00022692"/>
    </source>
</evidence>
<keyword evidence="3" id="KW-0812">Transmembrane</keyword>
<keyword evidence="9" id="KW-0675">Receptor</keyword>
<comment type="subcellular location">
    <subcellularLocation>
        <location evidence="1">Membrane</location>
        <topology evidence="1">Single-pass membrane protein</topology>
    </subcellularLocation>
</comment>
<keyword evidence="2" id="KW-0433">Leucine-rich repeat</keyword>
<evidence type="ECO:0000313" key="13">
    <source>
        <dbReference type="Proteomes" id="UP001217089"/>
    </source>
</evidence>
<organism evidence="12 13">
    <name type="scientific">Tegillarca granosa</name>
    <name type="common">Malaysian cockle</name>
    <name type="synonym">Anadara granosa</name>
    <dbReference type="NCBI Taxonomy" id="220873"/>
    <lineage>
        <taxon>Eukaryota</taxon>
        <taxon>Metazoa</taxon>
        <taxon>Spiralia</taxon>
        <taxon>Lophotrochozoa</taxon>
        <taxon>Mollusca</taxon>
        <taxon>Bivalvia</taxon>
        <taxon>Autobranchia</taxon>
        <taxon>Pteriomorphia</taxon>
        <taxon>Arcoida</taxon>
        <taxon>Arcoidea</taxon>
        <taxon>Arcidae</taxon>
        <taxon>Tegillarca</taxon>
    </lineage>
</organism>
<accession>A0ABQ9EG36</accession>
<evidence type="ECO:0000256" key="6">
    <source>
        <dbReference type="ARBA" id="ARBA00022741"/>
    </source>
</evidence>
<dbReference type="InterPro" id="IPR003591">
    <property type="entry name" value="Leu-rich_rpt_typical-subtyp"/>
</dbReference>
<keyword evidence="10" id="KW-0325">Glycoprotein</keyword>
<protein>
    <recommendedName>
        <fullName evidence="11">Roc domain-containing protein</fullName>
    </recommendedName>
</protein>
<keyword evidence="4" id="KW-0732">Signal</keyword>
<gene>
    <name evidence="12" type="ORF">KUTeg_017831</name>
</gene>
<dbReference type="PROSITE" id="PS51424">
    <property type="entry name" value="ROC"/>
    <property type="match status" value="1"/>
</dbReference>
<evidence type="ECO:0000313" key="12">
    <source>
        <dbReference type="EMBL" id="KAJ8304248.1"/>
    </source>
</evidence>
<dbReference type="SUPFAM" id="SSF52540">
    <property type="entry name" value="P-loop containing nucleoside triphosphate hydrolases"/>
    <property type="match status" value="1"/>
</dbReference>
<keyword evidence="6" id="KW-0547">Nucleotide-binding</keyword>
<name>A0ABQ9EG36_TEGGR</name>
<dbReference type="Gene3D" id="3.40.50.300">
    <property type="entry name" value="P-loop containing nucleotide triphosphate hydrolases"/>
    <property type="match status" value="1"/>
</dbReference>
<dbReference type="Gene3D" id="3.80.10.10">
    <property type="entry name" value="Ribonuclease Inhibitor"/>
    <property type="match status" value="3"/>
</dbReference>
<dbReference type="EMBL" id="JARBDR010000903">
    <property type="protein sequence ID" value="KAJ8304248.1"/>
    <property type="molecule type" value="Genomic_DNA"/>
</dbReference>
<dbReference type="Pfam" id="PF00560">
    <property type="entry name" value="LRR_1"/>
    <property type="match status" value="3"/>
</dbReference>
<proteinExistence type="predicted"/>
<evidence type="ECO:0000259" key="11">
    <source>
        <dbReference type="PROSITE" id="PS51424"/>
    </source>
</evidence>
<evidence type="ECO:0000256" key="5">
    <source>
        <dbReference type="ARBA" id="ARBA00022737"/>
    </source>
</evidence>
<dbReference type="InterPro" id="IPR001611">
    <property type="entry name" value="Leu-rich_rpt"/>
</dbReference>
<evidence type="ECO:0000256" key="10">
    <source>
        <dbReference type="ARBA" id="ARBA00023180"/>
    </source>
</evidence>
<evidence type="ECO:0000256" key="8">
    <source>
        <dbReference type="ARBA" id="ARBA00023136"/>
    </source>
</evidence>
<dbReference type="SUPFAM" id="SSF52058">
    <property type="entry name" value="L domain-like"/>
    <property type="match status" value="1"/>
</dbReference>
<dbReference type="PANTHER" id="PTHR27000:SF642">
    <property type="entry name" value="INACTIVE LEUCINE-RICH REPEAT RECEPTOR KINASE XIAO-RELATED"/>
    <property type="match status" value="1"/>
</dbReference>
<evidence type="ECO:0000256" key="7">
    <source>
        <dbReference type="ARBA" id="ARBA00022989"/>
    </source>
</evidence>
<keyword evidence="8" id="KW-0472">Membrane</keyword>
<evidence type="ECO:0000256" key="4">
    <source>
        <dbReference type="ARBA" id="ARBA00022729"/>
    </source>
</evidence>
<keyword evidence="5" id="KW-0677">Repeat</keyword>
<evidence type="ECO:0000256" key="9">
    <source>
        <dbReference type="ARBA" id="ARBA00023170"/>
    </source>
</evidence>
<evidence type="ECO:0000256" key="1">
    <source>
        <dbReference type="ARBA" id="ARBA00004167"/>
    </source>
</evidence>
<evidence type="ECO:0000256" key="2">
    <source>
        <dbReference type="ARBA" id="ARBA00022614"/>
    </source>
</evidence>
<comment type="caution">
    <text evidence="12">The sequence shown here is derived from an EMBL/GenBank/DDBJ whole genome shotgun (WGS) entry which is preliminary data.</text>
</comment>
<dbReference type="Pfam" id="PF13516">
    <property type="entry name" value="LRR_6"/>
    <property type="match status" value="1"/>
</dbReference>
<dbReference type="Proteomes" id="UP001217089">
    <property type="component" value="Unassembled WGS sequence"/>
</dbReference>
<keyword evidence="7" id="KW-1133">Transmembrane helix</keyword>
<dbReference type="InterPro" id="IPR020859">
    <property type="entry name" value="ROC"/>
</dbReference>
<dbReference type="PANTHER" id="PTHR27000">
    <property type="entry name" value="LEUCINE-RICH REPEAT RECEPTOR-LIKE PROTEIN KINASE FAMILY PROTEIN-RELATED"/>
    <property type="match status" value="1"/>
</dbReference>
<dbReference type="SMART" id="SM00364">
    <property type="entry name" value="LRR_BAC"/>
    <property type="match status" value="6"/>
</dbReference>
<keyword evidence="13" id="KW-1185">Reference proteome</keyword>
<sequence>MSDLSFIFIGDHYDVAEFLVEVGANLTRKICETFPEITWHILCKGGNCIEEEEEDLSRDRNYELPVPLHKGVFAKMGLGGFHIDWLKPYRMSLVEIDLRDNEIEVLPTSIPWSFPVLKILNVSNNCLKAILPPVKDVFCDRLEEILLMNNKLEDLCYQIFRLPRLKTLNLSNNKLQYLVKTHQQQHDWNLMRQDSDAAKAKREWILPSLTYLNVSNNELEMLPPDIKNCTALVRLDASNNRLTAFPPAWNCKMTSLDLSNNELERFPVSAEQFWCGTLRCLKLNNNYLEEINESIVKLCTLTDLCASNNKIYRLPSAEVWDCKQLYLLDLSGNQLKASTQPVESPTAIGPAKFFKINRPLSVTEDMSSTIIFPQFLAHSLHDLNLSNNDLEVVPSSVCHMTSLEILDLSDNPSIKTFPPELGRLKTCHNLILNGLNIENIPKEILQVKEVHKRSKDIISLLRNELRQSQKYYTMKLVVLGKKEKGKTTLINILGGKSEDSHLNVGIRTSSIVIPHPTKRKFPRDDSKPNFIFNTWDMAGDEAYIPTQQCFLTQNSIYFLVWDLWSLKDDIDKLGTWLYSLEVSQQNSYEIIEIKQNCM</sequence>